<dbReference type="Pfam" id="PF12799">
    <property type="entry name" value="LRR_4"/>
    <property type="match status" value="1"/>
</dbReference>
<dbReference type="eggNOG" id="COG4886">
    <property type="taxonomic scope" value="Bacteria"/>
</dbReference>
<gene>
    <name evidence="4" type="ORF">Cha6605_2481</name>
</gene>
<dbReference type="EMBL" id="CP003600">
    <property type="protein sequence ID" value="AFY93537.1"/>
    <property type="molecule type" value="Genomic_DNA"/>
</dbReference>
<feature type="signal peptide" evidence="3">
    <location>
        <begin position="1"/>
        <end position="34"/>
    </location>
</feature>
<dbReference type="PROSITE" id="PS51257">
    <property type="entry name" value="PROKAR_LIPOPROTEIN"/>
    <property type="match status" value="1"/>
</dbReference>
<evidence type="ECO:0000256" key="3">
    <source>
        <dbReference type="SAM" id="SignalP"/>
    </source>
</evidence>
<dbReference type="Proteomes" id="UP000010366">
    <property type="component" value="Chromosome"/>
</dbReference>
<proteinExistence type="predicted"/>
<dbReference type="PROSITE" id="PS51450">
    <property type="entry name" value="LRR"/>
    <property type="match status" value="3"/>
</dbReference>
<dbReference type="KEGG" id="cmp:Cha6605_2481"/>
<dbReference type="STRING" id="1173020.Cha6605_2481"/>
<dbReference type="InterPro" id="IPR025875">
    <property type="entry name" value="Leu-rich_rpt_4"/>
</dbReference>
<dbReference type="OrthoDB" id="446317at2"/>
<dbReference type="HOGENOM" id="CLU_1105594_0_0_3"/>
<keyword evidence="3" id="KW-0732">Signal</keyword>
<protein>
    <submittedName>
        <fullName evidence="4">Leucine Rich Repeat (LRR)-containing protein</fullName>
    </submittedName>
</protein>
<evidence type="ECO:0000313" key="4">
    <source>
        <dbReference type="EMBL" id="AFY93537.1"/>
    </source>
</evidence>
<dbReference type="PANTHER" id="PTHR46652:SF3">
    <property type="entry name" value="LEUCINE-RICH REPEAT-CONTAINING PROTEIN 9"/>
    <property type="match status" value="1"/>
</dbReference>
<dbReference type="AlphaFoldDB" id="K9UEJ0"/>
<accession>K9UEJ0</accession>
<sequence>MKKDGLLNRIFRLKLSFYSLVTLLALTASCTALQPELKIENSPITATPTVVESIQTQSFADWCQRKASVPSDTRHTINVLLEIAKTNDCKLADSRIRRHILKNGSFLYLRGRKISDLKPISGFTEITAIFLDNNQIRDLQPLTTLSNVSTAELGNNQISDLRPLARMSQLTRLDLRNNRISDVTPLAALSEMRDLILDNNQITDLSSLRVLRHLGQLHVRNNPLSDKTCPLKPRLLGIPELDAYAKICRFD</sequence>
<dbReference type="InterPro" id="IPR050836">
    <property type="entry name" value="SDS22/Internalin_LRR"/>
</dbReference>
<reference evidence="4 5" key="1">
    <citation type="submission" date="2012-05" db="EMBL/GenBank/DDBJ databases">
        <title>Finished chromosome of genome of Chamaesiphon sp. PCC 6605.</title>
        <authorList>
            <consortium name="US DOE Joint Genome Institute"/>
            <person name="Gugger M."/>
            <person name="Coursin T."/>
            <person name="Rippka R."/>
            <person name="Tandeau De Marsac N."/>
            <person name="Huntemann M."/>
            <person name="Wei C.-L."/>
            <person name="Han J."/>
            <person name="Detter J.C."/>
            <person name="Han C."/>
            <person name="Tapia R."/>
            <person name="Chen A."/>
            <person name="Kyrpides N."/>
            <person name="Mavromatis K."/>
            <person name="Markowitz V."/>
            <person name="Szeto E."/>
            <person name="Ivanova N."/>
            <person name="Pagani I."/>
            <person name="Pati A."/>
            <person name="Goodwin L."/>
            <person name="Nordberg H.P."/>
            <person name="Cantor M.N."/>
            <person name="Hua S.X."/>
            <person name="Woyke T."/>
            <person name="Kerfeld C.A."/>
        </authorList>
    </citation>
    <scope>NUCLEOTIDE SEQUENCE [LARGE SCALE GENOMIC DNA]</scope>
    <source>
        <strain evidence="5">ATCC 27169 / PCC 6605</strain>
    </source>
</reference>
<dbReference type="PANTHER" id="PTHR46652">
    <property type="entry name" value="LEUCINE-RICH REPEAT AND IQ DOMAIN-CONTAINING PROTEIN 1-RELATED"/>
    <property type="match status" value="1"/>
</dbReference>
<evidence type="ECO:0000256" key="2">
    <source>
        <dbReference type="ARBA" id="ARBA00022737"/>
    </source>
</evidence>
<dbReference type="InterPro" id="IPR001611">
    <property type="entry name" value="Leu-rich_rpt"/>
</dbReference>
<evidence type="ECO:0000256" key="1">
    <source>
        <dbReference type="ARBA" id="ARBA00022614"/>
    </source>
</evidence>
<keyword evidence="5" id="KW-1185">Reference proteome</keyword>
<keyword evidence="1" id="KW-0433">Leucine-rich repeat</keyword>
<dbReference type="Gene3D" id="3.80.10.10">
    <property type="entry name" value="Ribonuclease Inhibitor"/>
    <property type="match status" value="1"/>
</dbReference>
<keyword evidence="2" id="KW-0677">Repeat</keyword>
<dbReference type="RefSeq" id="WP_015159684.1">
    <property type="nucleotide sequence ID" value="NC_019697.1"/>
</dbReference>
<organism evidence="4 5">
    <name type="scientific">Chamaesiphon minutus (strain ATCC 27169 / PCC 6605)</name>
    <dbReference type="NCBI Taxonomy" id="1173020"/>
    <lineage>
        <taxon>Bacteria</taxon>
        <taxon>Bacillati</taxon>
        <taxon>Cyanobacteriota</taxon>
        <taxon>Cyanophyceae</taxon>
        <taxon>Gomontiellales</taxon>
        <taxon>Chamaesiphonaceae</taxon>
        <taxon>Chamaesiphon</taxon>
    </lineage>
</organism>
<dbReference type="InterPro" id="IPR032675">
    <property type="entry name" value="LRR_dom_sf"/>
</dbReference>
<evidence type="ECO:0000313" key="5">
    <source>
        <dbReference type="Proteomes" id="UP000010366"/>
    </source>
</evidence>
<name>K9UEJ0_CHAP6</name>
<feature type="chain" id="PRO_5003936296" evidence="3">
    <location>
        <begin position="35"/>
        <end position="251"/>
    </location>
</feature>
<dbReference type="SUPFAM" id="SSF52075">
    <property type="entry name" value="Outer arm dynein light chain 1"/>
    <property type="match status" value="1"/>
</dbReference>